<sequence>MHNNSIFKQILLVVSIVLFVSCDKDYNVIGDGLIGDNHFDLAKETYDVVAYNQKITPIQSNNLPINALGIYDNPAFGKTTANFATQLTLASVNPTIGTNPVIDSVYIDVPYFVDATQTKPKTSGGNTYVLDSIYGEPSGKIKLSVFESGLYMRDKDPAGGFQEAQKYFTDQKTDFENLKIGNRLNDAADVSQNDAFFFDPAQHSVKTKDDAGKETTTYSAPSMRLKLNVQFFTDKILKAPAGKLTNNEIFKEYFKGLYFKVEQSGTDPGSLAMINFAKGTITIKYKENTSTTDATRVDKSIVLNMSGNTVSLLEQSNTNVDYANATSNANPVIGDDKLYLKGGEGSLAVIKLFGPDLYGEDGTTGSPNGVADQLDIIRKKGWLINQANLVFNIDTDNADFAKSPEPERVYLYDFTNNRATLDYYSYSGKITRDATTKKRGLYYKVNLTSHIRSLIKHADSTNIKLGIVVTQDITVTDFYKLRTPTAFISQAPKASVMNPLGTVLHGGKSSVPENKRLKLEIYYTKPN</sequence>
<keyword evidence="2" id="KW-1185">Reference proteome</keyword>
<name>A0A1M5FBT2_9FLAO</name>
<dbReference type="Pfam" id="PF14092">
    <property type="entry name" value="DUF4270"/>
    <property type="match status" value="1"/>
</dbReference>
<evidence type="ECO:0000313" key="1">
    <source>
        <dbReference type="EMBL" id="SHF88868.1"/>
    </source>
</evidence>
<dbReference type="Proteomes" id="UP000184516">
    <property type="component" value="Unassembled WGS sequence"/>
</dbReference>
<dbReference type="STRING" id="468056.SAMN05443549_101707"/>
<evidence type="ECO:0000313" key="2">
    <source>
        <dbReference type="Proteomes" id="UP000184516"/>
    </source>
</evidence>
<organism evidence="1 2">
    <name type="scientific">Flavobacterium fluvii</name>
    <dbReference type="NCBI Taxonomy" id="468056"/>
    <lineage>
        <taxon>Bacteria</taxon>
        <taxon>Pseudomonadati</taxon>
        <taxon>Bacteroidota</taxon>
        <taxon>Flavobacteriia</taxon>
        <taxon>Flavobacteriales</taxon>
        <taxon>Flavobacteriaceae</taxon>
        <taxon>Flavobacterium</taxon>
    </lineage>
</organism>
<proteinExistence type="predicted"/>
<accession>A0A1M5FBT2</accession>
<dbReference type="EMBL" id="FQWB01000001">
    <property type="protein sequence ID" value="SHF88868.1"/>
    <property type="molecule type" value="Genomic_DNA"/>
</dbReference>
<dbReference type="AlphaFoldDB" id="A0A1M5FBT2"/>
<evidence type="ECO:0008006" key="3">
    <source>
        <dbReference type="Google" id="ProtNLM"/>
    </source>
</evidence>
<reference evidence="2" key="1">
    <citation type="submission" date="2016-11" db="EMBL/GenBank/DDBJ databases">
        <authorList>
            <person name="Varghese N."/>
            <person name="Submissions S."/>
        </authorList>
    </citation>
    <scope>NUCLEOTIDE SEQUENCE [LARGE SCALE GENOMIC DNA]</scope>
    <source>
        <strain evidence="2">DSM 19978</strain>
    </source>
</reference>
<dbReference type="OrthoDB" id="1466062at2"/>
<dbReference type="InterPro" id="IPR025366">
    <property type="entry name" value="DUF4270"/>
</dbReference>
<gene>
    <name evidence="1" type="ORF">SAMN05443549_101707</name>
</gene>
<dbReference type="RefSeq" id="WP_073367943.1">
    <property type="nucleotide sequence ID" value="NZ_FQWB01000001.1"/>
</dbReference>
<protein>
    <recommendedName>
        <fullName evidence="3">DUF4270 domain-containing protein</fullName>
    </recommendedName>
</protein>